<dbReference type="Proteomes" id="UP000018467">
    <property type="component" value="Unassembled WGS sequence"/>
</dbReference>
<dbReference type="GeneTree" id="ENSGT00980000199315"/>
<evidence type="ECO:0000313" key="7">
    <source>
        <dbReference type="Proteomes" id="UP000018467"/>
    </source>
</evidence>
<dbReference type="AlphaFoldDB" id="A0A3B1J8J6"/>
<reference evidence="6" key="3">
    <citation type="submission" date="2025-08" db="UniProtKB">
        <authorList>
            <consortium name="Ensembl"/>
        </authorList>
    </citation>
    <scope>IDENTIFICATION</scope>
</reference>
<dbReference type="InterPro" id="IPR013083">
    <property type="entry name" value="Znf_RING/FYVE/PHD"/>
</dbReference>
<accession>A0A3B1J8J6</accession>
<dbReference type="Gene3D" id="3.30.40.10">
    <property type="entry name" value="Zinc/RING finger domain, C3HC4 (zinc finger)"/>
    <property type="match status" value="1"/>
</dbReference>
<evidence type="ECO:0000256" key="2">
    <source>
        <dbReference type="ARBA" id="ARBA00022771"/>
    </source>
</evidence>
<dbReference type="InParanoid" id="A0A3B1J8J6"/>
<evidence type="ECO:0000256" key="3">
    <source>
        <dbReference type="ARBA" id="ARBA00022833"/>
    </source>
</evidence>
<reference evidence="7" key="1">
    <citation type="submission" date="2013-03" db="EMBL/GenBank/DDBJ databases">
        <authorList>
            <person name="Jeffery W."/>
            <person name="Warren W."/>
            <person name="Wilson R.K."/>
        </authorList>
    </citation>
    <scope>NUCLEOTIDE SEQUENCE</scope>
    <source>
        <strain evidence="7">female</strain>
    </source>
</reference>
<proteinExistence type="predicted"/>
<sequence length="45" mass="4857">MAKASMLSDQFNCPICLDQLKDPVTTACGHSFCMSCKSSKSTVIK</sequence>
<protein>
    <recommendedName>
        <fullName evidence="5">RING-type domain-containing protein</fullName>
    </recommendedName>
</protein>
<evidence type="ECO:0000256" key="1">
    <source>
        <dbReference type="ARBA" id="ARBA00022723"/>
    </source>
</evidence>
<dbReference type="Pfam" id="PF15227">
    <property type="entry name" value="zf-C3HC4_4"/>
    <property type="match status" value="1"/>
</dbReference>
<reference evidence="7" key="2">
    <citation type="journal article" date="2014" name="Nat. Commun.">
        <title>The cavefish genome reveals candidate genes for eye loss.</title>
        <authorList>
            <person name="McGaugh S.E."/>
            <person name="Gross J.B."/>
            <person name="Aken B."/>
            <person name="Blin M."/>
            <person name="Borowsky R."/>
            <person name="Chalopin D."/>
            <person name="Hinaux H."/>
            <person name="Jeffery W.R."/>
            <person name="Keene A."/>
            <person name="Ma L."/>
            <person name="Minx P."/>
            <person name="Murphy D."/>
            <person name="O'Quin K.E."/>
            <person name="Retaux S."/>
            <person name="Rohner N."/>
            <person name="Searle S.M."/>
            <person name="Stahl B.A."/>
            <person name="Tabin C."/>
            <person name="Volff J.N."/>
            <person name="Yoshizawa M."/>
            <person name="Warren W.C."/>
        </authorList>
    </citation>
    <scope>NUCLEOTIDE SEQUENCE [LARGE SCALE GENOMIC DNA]</scope>
    <source>
        <strain evidence="7">female</strain>
    </source>
</reference>
<reference evidence="6" key="4">
    <citation type="submission" date="2025-09" db="UniProtKB">
        <authorList>
            <consortium name="Ensembl"/>
        </authorList>
    </citation>
    <scope>IDENTIFICATION</scope>
</reference>
<dbReference type="Ensembl" id="ENSAMXT00000053312.1">
    <property type="protein sequence ID" value="ENSAMXP00000038548.1"/>
    <property type="gene ID" value="ENSAMXG00000035052.1"/>
</dbReference>
<dbReference type="PANTHER" id="PTHR23327">
    <property type="entry name" value="RING FINGER PROTEIN 127"/>
    <property type="match status" value="1"/>
</dbReference>
<dbReference type="PANTHER" id="PTHR23327:SF51">
    <property type="entry name" value="TRANSCRIPTIONAL REGULATOR OF YEAST FORM ADHERENCE 3"/>
    <property type="match status" value="1"/>
</dbReference>
<keyword evidence="2 4" id="KW-0863">Zinc-finger</keyword>
<name>A0A3B1J8J6_ASTMX</name>
<keyword evidence="7" id="KW-1185">Reference proteome</keyword>
<organism evidence="6 7">
    <name type="scientific">Astyanax mexicanus</name>
    <name type="common">Blind cave fish</name>
    <name type="synonym">Astyanax fasciatus mexicanus</name>
    <dbReference type="NCBI Taxonomy" id="7994"/>
    <lineage>
        <taxon>Eukaryota</taxon>
        <taxon>Metazoa</taxon>
        <taxon>Chordata</taxon>
        <taxon>Craniata</taxon>
        <taxon>Vertebrata</taxon>
        <taxon>Euteleostomi</taxon>
        <taxon>Actinopterygii</taxon>
        <taxon>Neopterygii</taxon>
        <taxon>Teleostei</taxon>
        <taxon>Ostariophysi</taxon>
        <taxon>Characiformes</taxon>
        <taxon>Characoidei</taxon>
        <taxon>Acestrorhamphidae</taxon>
        <taxon>Acestrorhamphinae</taxon>
        <taxon>Astyanax</taxon>
    </lineage>
</organism>
<keyword evidence="3" id="KW-0862">Zinc</keyword>
<dbReference type="Bgee" id="ENSAMXG00000035052">
    <property type="expression patterns" value="Expressed in olfactory epithelium and 9 other cell types or tissues"/>
</dbReference>
<dbReference type="PROSITE" id="PS50089">
    <property type="entry name" value="ZF_RING_2"/>
    <property type="match status" value="1"/>
</dbReference>
<evidence type="ECO:0000259" key="5">
    <source>
        <dbReference type="PROSITE" id="PS50089"/>
    </source>
</evidence>
<evidence type="ECO:0000313" key="6">
    <source>
        <dbReference type="Ensembl" id="ENSAMXP00000038548.1"/>
    </source>
</evidence>
<keyword evidence="1" id="KW-0479">Metal-binding</keyword>
<evidence type="ECO:0000256" key="4">
    <source>
        <dbReference type="PROSITE-ProRule" id="PRU00175"/>
    </source>
</evidence>
<dbReference type="GO" id="GO:0008270">
    <property type="term" value="F:zinc ion binding"/>
    <property type="evidence" value="ECO:0007669"/>
    <property type="project" value="UniProtKB-KW"/>
</dbReference>
<dbReference type="InterPro" id="IPR001841">
    <property type="entry name" value="Znf_RING"/>
</dbReference>
<dbReference type="SUPFAM" id="SSF57850">
    <property type="entry name" value="RING/U-box"/>
    <property type="match status" value="1"/>
</dbReference>
<feature type="domain" description="RING-type" evidence="5">
    <location>
        <begin position="13"/>
        <end position="36"/>
    </location>
</feature>